<keyword evidence="3" id="KW-1185">Reference proteome</keyword>
<dbReference type="Gene3D" id="2.60.120.10">
    <property type="entry name" value="Jelly Rolls"/>
    <property type="match status" value="1"/>
</dbReference>
<name>A0A8J7SJ13_9PROT</name>
<gene>
    <name evidence="2" type="ORF">KAJ83_10340</name>
</gene>
<feature type="domain" description="ChrR-like cupin" evidence="1">
    <location>
        <begin position="15"/>
        <end position="107"/>
    </location>
</feature>
<evidence type="ECO:0000259" key="1">
    <source>
        <dbReference type="Pfam" id="PF12973"/>
    </source>
</evidence>
<dbReference type="RefSeq" id="WP_210681992.1">
    <property type="nucleotide sequence ID" value="NZ_JAGMWN010000004.1"/>
</dbReference>
<dbReference type="Proteomes" id="UP000672602">
    <property type="component" value="Unassembled WGS sequence"/>
</dbReference>
<protein>
    <submittedName>
        <fullName evidence="2">Cupin domain-containing protein</fullName>
    </submittedName>
</protein>
<dbReference type="InterPro" id="IPR025979">
    <property type="entry name" value="ChrR-like_cupin_dom"/>
</dbReference>
<proteinExistence type="predicted"/>
<dbReference type="InterPro" id="IPR014710">
    <property type="entry name" value="RmlC-like_jellyroll"/>
</dbReference>
<organism evidence="2 3">
    <name type="scientific">Marivibrio halodurans</name>
    <dbReference type="NCBI Taxonomy" id="2039722"/>
    <lineage>
        <taxon>Bacteria</taxon>
        <taxon>Pseudomonadati</taxon>
        <taxon>Pseudomonadota</taxon>
        <taxon>Alphaproteobacteria</taxon>
        <taxon>Rhodospirillales</taxon>
        <taxon>Rhodospirillaceae</taxon>
        <taxon>Marivibrio</taxon>
    </lineage>
</organism>
<accession>A0A8J7SJ13</accession>
<evidence type="ECO:0000313" key="2">
    <source>
        <dbReference type="EMBL" id="MBP5857408.1"/>
    </source>
</evidence>
<comment type="caution">
    <text evidence="2">The sequence shown here is derived from an EMBL/GenBank/DDBJ whole genome shotgun (WGS) entry which is preliminary data.</text>
</comment>
<dbReference type="EMBL" id="JAGMWN010000004">
    <property type="protein sequence ID" value="MBP5857408.1"/>
    <property type="molecule type" value="Genomic_DNA"/>
</dbReference>
<dbReference type="InterPro" id="IPR011051">
    <property type="entry name" value="RmlC_Cupin_sf"/>
</dbReference>
<sequence>MTTKAIDRQRTGSRFVDPGEQAWRETDAPGFLIKPIFEDSRTGESTLLMRIEPGAFTPAHAHDRLEEIFVLDGDFHDEERTYGPGHYCQRAIGASHTAGSKGGCTVLLVYRD</sequence>
<dbReference type="AlphaFoldDB" id="A0A8J7SJ13"/>
<dbReference type="SUPFAM" id="SSF51182">
    <property type="entry name" value="RmlC-like cupins"/>
    <property type="match status" value="1"/>
</dbReference>
<reference evidence="2" key="1">
    <citation type="submission" date="2021-04" db="EMBL/GenBank/DDBJ databases">
        <authorList>
            <person name="Zhang D.-C."/>
        </authorList>
    </citation>
    <scope>NUCLEOTIDE SEQUENCE</scope>
    <source>
        <strain evidence="2">CGMCC 1.15697</strain>
    </source>
</reference>
<dbReference type="Pfam" id="PF12973">
    <property type="entry name" value="Cupin_7"/>
    <property type="match status" value="1"/>
</dbReference>
<evidence type="ECO:0000313" key="3">
    <source>
        <dbReference type="Proteomes" id="UP000672602"/>
    </source>
</evidence>